<gene>
    <name evidence="1" type="ORF">GIY30_09255</name>
</gene>
<proteinExistence type="predicted"/>
<accession>A0A6L7GQA7</accession>
<sequence>MSTLTMQDIAVLARVSRPAVSQWRKRPVVRGELIPFPAPVATVDTVEHFDQGEIVAWLERTGRGRNREEQQLDVGAYALPERVRFDDVVLLLALYALSGVDLTDATHADLVTAATTVDPTDELVAREVRAIDADPDTLAFAEQLIDASLGTPDALERLERGRLGRSRGSRDLTAEALALIRCVVEAAVMHLGQEDVPIIPGGDPVLALAVADVSSRLVVDGRVSDERELKRRAAIAQVETDSSARGPAVSVTSLLGAEVGVVLDSVDTTLLELNDGDVGVIVASAAALTDQLAGELQRRRSETLMIGNVVAALRLPRGMWREAHRQCQAIWICRGGAAVDLLHVADLDIARRDQFGDLAADVAAALDQDVRRAARFTRARELLRIRTSGTVVPQGTQAPRLHSRTAETHADRVHRATLQTSEPVRTVDVLIAPSAGRFRTQQYSLAELAEQKLISVLSGNRIDPTDADPEGTVDVLPDRPYRLEPFHAAQRYRRARRTDAGDIVFVEKPAPRAVIDTTGGSLVAAPAKILRINRIAPFGPYVIAAIINTRCAAGSEWKTWRVPEFTPDDARRLETALAEVAAYRRAVEEKMAAAVELTGALIDGVAEGEISLDAADTTAGITATTSTATT</sequence>
<dbReference type="AlphaFoldDB" id="A0A6L7GQA7"/>
<reference evidence="1 2" key="1">
    <citation type="submission" date="2019-11" db="EMBL/GenBank/DDBJ databases">
        <title>Gordonia sp. nov., a novel actinobacterium isolated from mangrove soil in Hainan.</title>
        <authorList>
            <person name="Huang X."/>
            <person name="Xie Y."/>
            <person name="Chu X."/>
            <person name="Xiao K."/>
        </authorList>
    </citation>
    <scope>NUCLEOTIDE SEQUENCE [LARGE SCALE GENOMIC DNA]</scope>
    <source>
        <strain evidence="1 2">HNM0687</strain>
    </source>
</reference>
<dbReference type="RefSeq" id="WP_160901720.1">
    <property type="nucleotide sequence ID" value="NZ_CP102850.1"/>
</dbReference>
<organism evidence="1 2">
    <name type="scientific">Gordonia mangrovi</name>
    <dbReference type="NCBI Taxonomy" id="2665643"/>
    <lineage>
        <taxon>Bacteria</taxon>
        <taxon>Bacillati</taxon>
        <taxon>Actinomycetota</taxon>
        <taxon>Actinomycetes</taxon>
        <taxon>Mycobacteriales</taxon>
        <taxon>Gordoniaceae</taxon>
        <taxon>Gordonia</taxon>
    </lineage>
</organism>
<dbReference type="Proteomes" id="UP000475545">
    <property type="component" value="Unassembled WGS sequence"/>
</dbReference>
<evidence type="ECO:0000313" key="2">
    <source>
        <dbReference type="Proteomes" id="UP000475545"/>
    </source>
</evidence>
<keyword evidence="2" id="KW-1185">Reference proteome</keyword>
<protein>
    <submittedName>
        <fullName evidence="1">Uncharacterized protein</fullName>
    </submittedName>
</protein>
<dbReference type="EMBL" id="WMBR01000002">
    <property type="protein sequence ID" value="MXP21537.1"/>
    <property type="molecule type" value="Genomic_DNA"/>
</dbReference>
<evidence type="ECO:0000313" key="1">
    <source>
        <dbReference type="EMBL" id="MXP21537.1"/>
    </source>
</evidence>
<comment type="caution">
    <text evidence="1">The sequence shown here is derived from an EMBL/GenBank/DDBJ whole genome shotgun (WGS) entry which is preliminary data.</text>
</comment>
<name>A0A6L7GQA7_9ACTN</name>